<dbReference type="Pfam" id="PF12625">
    <property type="entry name" value="Arabinose_bd"/>
    <property type="match status" value="1"/>
</dbReference>
<dbReference type="PANTHER" id="PTHR47894">
    <property type="entry name" value="HTH-TYPE TRANSCRIPTIONAL REGULATOR GADX"/>
    <property type="match status" value="1"/>
</dbReference>
<evidence type="ECO:0000259" key="4">
    <source>
        <dbReference type="PROSITE" id="PS01124"/>
    </source>
</evidence>
<dbReference type="PRINTS" id="PR00032">
    <property type="entry name" value="HTHARAC"/>
</dbReference>
<keyword evidence="2" id="KW-0238">DNA-binding</keyword>
<keyword evidence="6" id="KW-1185">Reference proteome</keyword>
<dbReference type="PANTHER" id="PTHR47894:SF1">
    <property type="entry name" value="HTH-TYPE TRANSCRIPTIONAL REGULATOR VQSM"/>
    <property type="match status" value="1"/>
</dbReference>
<proteinExistence type="predicted"/>
<dbReference type="InterPro" id="IPR032687">
    <property type="entry name" value="AraC-type_N"/>
</dbReference>
<dbReference type="InterPro" id="IPR020449">
    <property type="entry name" value="Tscrpt_reg_AraC-type_HTH"/>
</dbReference>
<keyword evidence="1" id="KW-0805">Transcription regulation</keyword>
<evidence type="ECO:0000256" key="3">
    <source>
        <dbReference type="ARBA" id="ARBA00023163"/>
    </source>
</evidence>
<accession>A0A1Y0I3Z3</accession>
<protein>
    <submittedName>
        <fullName evidence="5">AraC family transcriptional regulator</fullName>
    </submittedName>
</protein>
<keyword evidence="3" id="KW-0804">Transcription</keyword>
<feature type="domain" description="HTH araC/xylS-type" evidence="4">
    <location>
        <begin position="235"/>
        <end position="333"/>
    </location>
</feature>
<dbReference type="PROSITE" id="PS01124">
    <property type="entry name" value="HTH_ARAC_FAMILY_2"/>
    <property type="match status" value="1"/>
</dbReference>
<dbReference type="Pfam" id="PF12833">
    <property type="entry name" value="HTH_18"/>
    <property type="match status" value="1"/>
</dbReference>
<organism evidence="5 6">
    <name type="scientific">Oleiphilus messinensis</name>
    <dbReference type="NCBI Taxonomy" id="141451"/>
    <lineage>
        <taxon>Bacteria</taxon>
        <taxon>Pseudomonadati</taxon>
        <taxon>Pseudomonadota</taxon>
        <taxon>Gammaproteobacteria</taxon>
        <taxon>Oceanospirillales</taxon>
        <taxon>Oleiphilaceae</taxon>
        <taxon>Oleiphilus</taxon>
    </lineage>
</organism>
<dbReference type="SMART" id="SM00342">
    <property type="entry name" value="HTH_ARAC"/>
    <property type="match status" value="1"/>
</dbReference>
<dbReference type="Proteomes" id="UP000196027">
    <property type="component" value="Chromosome"/>
</dbReference>
<dbReference type="SUPFAM" id="SSF46689">
    <property type="entry name" value="Homeodomain-like"/>
    <property type="match status" value="1"/>
</dbReference>
<dbReference type="EMBL" id="CP021425">
    <property type="protein sequence ID" value="ARU54245.1"/>
    <property type="molecule type" value="Genomic_DNA"/>
</dbReference>
<evidence type="ECO:0000256" key="2">
    <source>
        <dbReference type="ARBA" id="ARBA00023125"/>
    </source>
</evidence>
<reference evidence="5 6" key="1">
    <citation type="submission" date="2017-05" db="EMBL/GenBank/DDBJ databases">
        <title>Genomic insights into alkan degradation activity of Oleiphilus messinensis.</title>
        <authorList>
            <person name="Kozyavkin S.A."/>
            <person name="Slesarev A.I."/>
            <person name="Golyshin P.N."/>
            <person name="Korzhenkov A."/>
            <person name="Golyshina O.N."/>
            <person name="Toshchakov S.V."/>
        </authorList>
    </citation>
    <scope>NUCLEOTIDE SEQUENCE [LARGE SCALE GENOMIC DNA]</scope>
    <source>
        <strain evidence="5 6">ME102</strain>
    </source>
</reference>
<dbReference type="InterPro" id="IPR009057">
    <property type="entry name" value="Homeodomain-like_sf"/>
</dbReference>
<dbReference type="InterPro" id="IPR018060">
    <property type="entry name" value="HTH_AraC"/>
</dbReference>
<dbReference type="AlphaFoldDB" id="A0A1Y0I3Z3"/>
<dbReference type="GO" id="GO:0000976">
    <property type="term" value="F:transcription cis-regulatory region binding"/>
    <property type="evidence" value="ECO:0007669"/>
    <property type="project" value="TreeGrafter"/>
</dbReference>
<evidence type="ECO:0000313" key="6">
    <source>
        <dbReference type="Proteomes" id="UP000196027"/>
    </source>
</evidence>
<dbReference type="GO" id="GO:0005829">
    <property type="term" value="C:cytosol"/>
    <property type="evidence" value="ECO:0007669"/>
    <property type="project" value="TreeGrafter"/>
</dbReference>
<dbReference type="GO" id="GO:0003700">
    <property type="term" value="F:DNA-binding transcription factor activity"/>
    <property type="evidence" value="ECO:0007669"/>
    <property type="project" value="InterPro"/>
</dbReference>
<sequence>MSTIPLQQRVVPETYAQLLFDYIEARNLRPEIVLGEPWPVATSERAGIDIDMWQRMMERAALELDDPLLGLHLGQTVSVQHLGIVGAILLASNTFSQALERLRRYQRLIFDATPIRLHTGDGWMEVLWDISEYLPGQLVEMTGYTVMVQFTRSLIRGTVNPIEVRFAHAAAGDPKDFETFFGCPVAFERPDPGLRFSLELLQQPLKSPDPALIALLEQHANERLAELPAQVEIIDQVRRAIARTLREGEPGIDKISAQLNCSPRTLQRRLGDAGSSFRYELNLVRHELAVSYLHNSRLQIVDIALLLGYSEHSAFTRAFKEWTGCTPQQARQGAVIKTTP</sequence>
<dbReference type="KEGG" id="ome:OLMES_0137"/>
<gene>
    <name evidence="5" type="ORF">OLMES_0137</name>
</gene>
<dbReference type="Gene3D" id="1.10.10.60">
    <property type="entry name" value="Homeodomain-like"/>
    <property type="match status" value="1"/>
</dbReference>
<evidence type="ECO:0000256" key="1">
    <source>
        <dbReference type="ARBA" id="ARBA00023015"/>
    </source>
</evidence>
<name>A0A1Y0I3Z3_9GAMM</name>
<dbReference type="OrthoDB" id="5722175at2"/>
<evidence type="ECO:0000313" key="5">
    <source>
        <dbReference type="EMBL" id="ARU54245.1"/>
    </source>
</evidence>